<evidence type="ECO:0000256" key="6">
    <source>
        <dbReference type="SAM" id="Phobius"/>
    </source>
</evidence>
<keyword evidence="3 6" id="KW-0812">Transmembrane</keyword>
<evidence type="ECO:0000313" key="7">
    <source>
        <dbReference type="EMBL" id="OAI18996.1"/>
    </source>
</evidence>
<organism evidence="7 8">
    <name type="scientific">Methylomonas koyamae</name>
    <dbReference type="NCBI Taxonomy" id="702114"/>
    <lineage>
        <taxon>Bacteria</taxon>
        <taxon>Pseudomonadati</taxon>
        <taxon>Pseudomonadota</taxon>
        <taxon>Gammaproteobacteria</taxon>
        <taxon>Methylococcales</taxon>
        <taxon>Methylococcaceae</taxon>
        <taxon>Methylomonas</taxon>
    </lineage>
</organism>
<dbReference type="GO" id="GO:0005886">
    <property type="term" value="C:plasma membrane"/>
    <property type="evidence" value="ECO:0007669"/>
    <property type="project" value="UniProtKB-SubCell"/>
</dbReference>
<protein>
    <submittedName>
        <fullName evidence="7">F0F1 ATP synthase assembly protein I</fullName>
    </submittedName>
</protein>
<comment type="subcellular location">
    <subcellularLocation>
        <location evidence="1">Cell membrane</location>
        <topology evidence="1">Multi-pass membrane protein</topology>
    </subcellularLocation>
</comment>
<dbReference type="OrthoDB" id="5702716at2"/>
<keyword evidence="4 6" id="KW-1133">Transmembrane helix</keyword>
<evidence type="ECO:0000313" key="8">
    <source>
        <dbReference type="Proteomes" id="UP000077628"/>
    </source>
</evidence>
<dbReference type="Pfam" id="PF03899">
    <property type="entry name" value="ATP-synt_I"/>
    <property type="match status" value="1"/>
</dbReference>
<evidence type="ECO:0000256" key="5">
    <source>
        <dbReference type="ARBA" id="ARBA00023136"/>
    </source>
</evidence>
<dbReference type="STRING" id="702114.A1355_05090"/>
<gene>
    <name evidence="7" type="ORF">A1355_05090</name>
</gene>
<keyword evidence="2" id="KW-1003">Cell membrane</keyword>
<dbReference type="EMBL" id="LUUK01000163">
    <property type="protein sequence ID" value="OAI18996.1"/>
    <property type="molecule type" value="Genomic_DNA"/>
</dbReference>
<feature type="transmembrane region" description="Helical" evidence="6">
    <location>
        <begin position="37"/>
        <end position="56"/>
    </location>
</feature>
<accession>A0A177NLI9</accession>
<keyword evidence="5 6" id="KW-0472">Membrane</keyword>
<feature type="transmembrane region" description="Helical" evidence="6">
    <location>
        <begin position="77"/>
        <end position="94"/>
    </location>
</feature>
<evidence type="ECO:0000256" key="2">
    <source>
        <dbReference type="ARBA" id="ARBA00022475"/>
    </source>
</evidence>
<keyword evidence="8" id="KW-1185">Reference proteome</keyword>
<dbReference type="InterPro" id="IPR005598">
    <property type="entry name" value="ATP_synth_I"/>
</dbReference>
<dbReference type="AlphaFoldDB" id="A0A177NLI9"/>
<evidence type="ECO:0000256" key="4">
    <source>
        <dbReference type="ARBA" id="ARBA00022989"/>
    </source>
</evidence>
<evidence type="ECO:0000256" key="1">
    <source>
        <dbReference type="ARBA" id="ARBA00004651"/>
    </source>
</evidence>
<evidence type="ECO:0000256" key="3">
    <source>
        <dbReference type="ARBA" id="ARBA00022692"/>
    </source>
</evidence>
<sequence>MAVGNAFSTVGKVLLGQVLMATLVASGFLLMGAWKSALSALLGGLVALIPNLYFAYRLHLVRHGGARKVVNAFYSGETIKLALTAALFILALQIPVIDFLMLLLGYIAVLSVFWFALLTWRI</sequence>
<reference evidence="8" key="1">
    <citation type="submission" date="2016-03" db="EMBL/GenBank/DDBJ databases">
        <authorList>
            <person name="Heylen K."/>
            <person name="De Vos P."/>
            <person name="Vekeman B."/>
        </authorList>
    </citation>
    <scope>NUCLEOTIDE SEQUENCE [LARGE SCALE GENOMIC DNA]</scope>
    <source>
        <strain evidence="8">R-45383</strain>
    </source>
</reference>
<dbReference type="RefSeq" id="WP_064028305.1">
    <property type="nucleotide sequence ID" value="NZ_LUUK01000163.1"/>
</dbReference>
<comment type="caution">
    <text evidence="7">The sequence shown here is derived from an EMBL/GenBank/DDBJ whole genome shotgun (WGS) entry which is preliminary data.</text>
</comment>
<proteinExistence type="predicted"/>
<feature type="transmembrane region" description="Helical" evidence="6">
    <location>
        <begin position="100"/>
        <end position="120"/>
    </location>
</feature>
<dbReference type="Proteomes" id="UP000077628">
    <property type="component" value="Unassembled WGS sequence"/>
</dbReference>
<name>A0A177NLI9_9GAMM</name>
<feature type="transmembrane region" description="Helical" evidence="6">
    <location>
        <begin position="12"/>
        <end position="31"/>
    </location>
</feature>